<protein>
    <submittedName>
        <fullName evidence="1">Uncharacterized protein</fullName>
    </submittedName>
</protein>
<gene>
    <name evidence="1" type="ORF">DXB12_00550</name>
</gene>
<dbReference type="EMBL" id="QSVQ01000001">
    <property type="protein sequence ID" value="RGO54820.1"/>
    <property type="molecule type" value="Genomic_DNA"/>
</dbReference>
<name>A0A3E5GWX9_9FIRM</name>
<evidence type="ECO:0000313" key="2">
    <source>
        <dbReference type="Proteomes" id="UP000261055"/>
    </source>
</evidence>
<evidence type="ECO:0000313" key="1">
    <source>
        <dbReference type="EMBL" id="RGO54820.1"/>
    </source>
</evidence>
<proteinExistence type="predicted"/>
<dbReference type="AlphaFoldDB" id="A0A3E5GWX9"/>
<dbReference type="Proteomes" id="UP000261055">
    <property type="component" value="Unassembled WGS sequence"/>
</dbReference>
<comment type="caution">
    <text evidence="1">The sequence shown here is derived from an EMBL/GenBank/DDBJ whole genome shotgun (WGS) entry which is preliminary data.</text>
</comment>
<reference evidence="1 2" key="1">
    <citation type="submission" date="2018-08" db="EMBL/GenBank/DDBJ databases">
        <title>A genome reference for cultivated species of the human gut microbiota.</title>
        <authorList>
            <person name="Zou Y."/>
            <person name="Xue W."/>
            <person name="Luo G."/>
        </authorList>
    </citation>
    <scope>NUCLEOTIDE SEQUENCE [LARGE SCALE GENOMIC DNA]</scope>
    <source>
        <strain evidence="1 2">OM02-12</strain>
    </source>
</reference>
<accession>A0A3E5GWX9</accession>
<organism evidence="1 2">
    <name type="scientific">Dorea formicigenerans</name>
    <dbReference type="NCBI Taxonomy" id="39486"/>
    <lineage>
        <taxon>Bacteria</taxon>
        <taxon>Bacillati</taxon>
        <taxon>Bacillota</taxon>
        <taxon>Clostridia</taxon>
        <taxon>Lachnospirales</taxon>
        <taxon>Lachnospiraceae</taxon>
        <taxon>Dorea</taxon>
    </lineage>
</organism>
<keyword evidence="2" id="KW-1185">Reference proteome</keyword>
<sequence>MPDIKQKIITIDAQVFFNFCPKKPGEEKERFELYLGNYSLRRYVVKQEEQREDCALFYQFCKEIESAWRDREKQPFKLTDKTLYDKLVIVDFGKIFQPLDKENVGAWKIENQKALLNDSKNLVENGFDMYFEGVENPIHMVAFDKSGSMSRNSRISFIDEDFYEGLNTRLNLGMDFSKIPVIESKYYAYRGLYLSSSKRVKHPKFVINPDTIIIIKDVRTKRDNPEMPVTRYNYEKEVPLATTEIKAVKDADFREVLQCNFQKSQIKDFEYVNIPFDGSGFITPEYASYINKALKIKGATSFQIRLPFMKGMLHEVDVHEFLETYNNKKGEQWYEDAFGIKRDLSKAHIFVTESMFKGMKWILQYLDSASNKTTNMDPMVFYCDMMKKYDHALYISGTNLPYGHSKYTHLSYQMINTLHFTEEQFKRIVERHCFFIENPIEYLKDCEEMTVEDDDNNIQEENSDTQENDEKTIVVRQIPNWKRALFKNSALKSDGYIKSQLKNVQKGLLTKLATGKLVVEGQNRYLCRDLLPLLASLLENENVISQFWQKYVYLRFYLPVGTQSDCWEELKLNYDSYYAFFRSPHLSRNEQVIMKRFEMTTEDLYADRVNYNSFKGHVELYDKYFKKLTGIVMVPRGSSAPLCLGGADFDGDLVNVVANQDVVEAVASGAYEAGNYPGDRTNRLVPYFKRTLPVIKIPTSKGNPVTIQKHVPFSHIQNTFSNRIGQISDAAIAIGQIEYERNRKLPSKDELDLVFTSESSTCAKCTILTGLEIDAAKNGLHPDLDIVLKAGIDKSAYILFLRDLEKLRGEEGYNLDNLSTTRKNIEGKRCLCVSAKSFKTKATFEIQDGGTYINELPLYFEEGLKQYKKKKETKSAQFFEYSKEISDRDKENNERFKLKCQGILNSYVFYLNTFLRVLKNEKKGTFYALKNLQTNLFEIYDEENVIDIQRKVLPRIQEKIEACLNQDNTIEKMKGRLNQKQWLLQPMQNRGKALEQIIGNGFDAQSLKKEEQEVLFHFEQQGYKTLWNVLTLIEGPKVPPFEILKKRVVKETTEMAELDKSLEKDLESIVQGFYEKNETDPKNKLYGVCLQKLKQIVTETKELPLELKIETLYEITKKSEDYGRFFWEVFEWKELEPYIEEEKEDVE</sequence>